<evidence type="ECO:0000313" key="2">
    <source>
        <dbReference type="EMBL" id="GMN68809.1"/>
    </source>
</evidence>
<accession>A0AA88JCA3</accession>
<evidence type="ECO:0000256" key="1">
    <source>
        <dbReference type="SAM" id="MobiDB-lite"/>
    </source>
</evidence>
<feature type="compositionally biased region" description="Basic and acidic residues" evidence="1">
    <location>
        <begin position="104"/>
        <end position="114"/>
    </location>
</feature>
<reference evidence="2" key="1">
    <citation type="submission" date="2023-07" db="EMBL/GenBank/DDBJ databases">
        <title>draft genome sequence of fig (Ficus carica).</title>
        <authorList>
            <person name="Takahashi T."/>
            <person name="Nishimura K."/>
        </authorList>
    </citation>
    <scope>NUCLEOTIDE SEQUENCE</scope>
</reference>
<organism evidence="2 3">
    <name type="scientific">Ficus carica</name>
    <name type="common">Common fig</name>
    <dbReference type="NCBI Taxonomy" id="3494"/>
    <lineage>
        <taxon>Eukaryota</taxon>
        <taxon>Viridiplantae</taxon>
        <taxon>Streptophyta</taxon>
        <taxon>Embryophyta</taxon>
        <taxon>Tracheophyta</taxon>
        <taxon>Spermatophyta</taxon>
        <taxon>Magnoliopsida</taxon>
        <taxon>eudicotyledons</taxon>
        <taxon>Gunneridae</taxon>
        <taxon>Pentapetalae</taxon>
        <taxon>rosids</taxon>
        <taxon>fabids</taxon>
        <taxon>Rosales</taxon>
        <taxon>Moraceae</taxon>
        <taxon>Ficeae</taxon>
        <taxon>Ficus</taxon>
    </lineage>
</organism>
<sequence length="114" mass="13150">MWKTQGATIGIYHDFRRRFIKKGRGITDSTTVKWKTVVEALGFHDGLPRPSWKRGIVEAWRIPRRSWKTVVESCAFTTVFGNTNNKRLDANFRAPRHLQGRSLGGKEENSSPRH</sequence>
<gene>
    <name evidence="2" type="ORF">TIFTF001_037858</name>
</gene>
<protein>
    <submittedName>
        <fullName evidence="2">Uncharacterized protein</fullName>
    </submittedName>
</protein>
<name>A0AA88JCA3_FICCA</name>
<feature type="region of interest" description="Disordered" evidence="1">
    <location>
        <begin position="90"/>
        <end position="114"/>
    </location>
</feature>
<dbReference type="Proteomes" id="UP001187192">
    <property type="component" value="Unassembled WGS sequence"/>
</dbReference>
<comment type="caution">
    <text evidence="2">The sequence shown here is derived from an EMBL/GenBank/DDBJ whole genome shotgun (WGS) entry which is preliminary data.</text>
</comment>
<keyword evidence="3" id="KW-1185">Reference proteome</keyword>
<evidence type="ECO:0000313" key="3">
    <source>
        <dbReference type="Proteomes" id="UP001187192"/>
    </source>
</evidence>
<dbReference type="AlphaFoldDB" id="A0AA88JCA3"/>
<proteinExistence type="predicted"/>
<dbReference type="EMBL" id="BTGU01000699">
    <property type="protein sequence ID" value="GMN68809.1"/>
    <property type="molecule type" value="Genomic_DNA"/>
</dbReference>